<dbReference type="KEGG" id="msd:MYSTI_00406"/>
<evidence type="ECO:0000256" key="1">
    <source>
        <dbReference type="ARBA" id="ARBA00023015"/>
    </source>
</evidence>
<dbReference type="Pfam" id="PF00196">
    <property type="entry name" value="GerE"/>
    <property type="match status" value="1"/>
</dbReference>
<dbReference type="PROSITE" id="PS50043">
    <property type="entry name" value="HTH_LUXR_2"/>
    <property type="match status" value="1"/>
</dbReference>
<dbReference type="InterPro" id="IPR036388">
    <property type="entry name" value="WH-like_DNA-bd_sf"/>
</dbReference>
<keyword evidence="6" id="KW-1185">Reference proteome</keyword>
<dbReference type="InterPro" id="IPR016032">
    <property type="entry name" value="Sig_transdc_resp-reg_C-effctor"/>
</dbReference>
<dbReference type="GO" id="GO:0003677">
    <property type="term" value="F:DNA binding"/>
    <property type="evidence" value="ECO:0007669"/>
    <property type="project" value="UniProtKB-KW"/>
</dbReference>
<dbReference type="STRING" id="1278073.MYSTI_00406"/>
<dbReference type="PANTHER" id="PTHR44688">
    <property type="entry name" value="DNA-BINDING TRANSCRIPTIONAL ACTIVATOR DEVR_DOSR"/>
    <property type="match status" value="1"/>
</dbReference>
<dbReference type="eggNOG" id="COG2197">
    <property type="taxonomic scope" value="Bacteria"/>
</dbReference>
<dbReference type="EMBL" id="CP004025">
    <property type="protein sequence ID" value="AGC41758.1"/>
    <property type="molecule type" value="Genomic_DNA"/>
</dbReference>
<dbReference type="HOGENOM" id="CLU_952561_0_0_7"/>
<evidence type="ECO:0000259" key="4">
    <source>
        <dbReference type="PROSITE" id="PS50043"/>
    </source>
</evidence>
<reference evidence="5 6" key="1">
    <citation type="journal article" date="2013" name="Genome Announc.">
        <title>Complete genome sequence of Myxococcus stipitatus strain DSM 14675, a fruiting myxobacterium.</title>
        <authorList>
            <person name="Huntley S."/>
            <person name="Kneip S."/>
            <person name="Treuner-Lange A."/>
            <person name="Sogaard-Andersen L."/>
        </authorList>
    </citation>
    <scope>NUCLEOTIDE SEQUENCE [LARGE SCALE GENOMIC DNA]</scope>
    <source>
        <strain evidence="6">DSM 14675 / JCM 12634 / Mx s8</strain>
    </source>
</reference>
<keyword evidence="3" id="KW-0804">Transcription</keyword>
<protein>
    <submittedName>
        <fullName evidence="5">LuxR family transcriptional regulator</fullName>
    </submittedName>
</protein>
<dbReference type="GO" id="GO:0006355">
    <property type="term" value="P:regulation of DNA-templated transcription"/>
    <property type="evidence" value="ECO:0007669"/>
    <property type="project" value="InterPro"/>
</dbReference>
<evidence type="ECO:0000313" key="6">
    <source>
        <dbReference type="Proteomes" id="UP000011131"/>
    </source>
</evidence>
<feature type="domain" description="HTH luxR-type" evidence="4">
    <location>
        <begin position="197"/>
        <end position="262"/>
    </location>
</feature>
<gene>
    <name evidence="5" type="ordered locus">MYSTI_00406</name>
</gene>
<dbReference type="AlphaFoldDB" id="L7U0L4"/>
<dbReference type="CDD" id="cd06170">
    <property type="entry name" value="LuxR_C_like"/>
    <property type="match status" value="1"/>
</dbReference>
<dbReference type="PRINTS" id="PR00038">
    <property type="entry name" value="HTHLUXR"/>
</dbReference>
<evidence type="ECO:0000256" key="2">
    <source>
        <dbReference type="ARBA" id="ARBA00023125"/>
    </source>
</evidence>
<dbReference type="InterPro" id="IPR000792">
    <property type="entry name" value="Tscrpt_reg_LuxR_C"/>
</dbReference>
<dbReference type="SUPFAM" id="SSF46894">
    <property type="entry name" value="C-terminal effector domain of the bipartite response regulators"/>
    <property type="match status" value="1"/>
</dbReference>
<dbReference type="SMART" id="SM00421">
    <property type="entry name" value="HTH_LUXR"/>
    <property type="match status" value="1"/>
</dbReference>
<keyword evidence="1" id="KW-0805">Transcription regulation</keyword>
<accession>L7U0L4</accession>
<evidence type="ECO:0000313" key="5">
    <source>
        <dbReference type="EMBL" id="AGC41758.1"/>
    </source>
</evidence>
<dbReference type="PATRIC" id="fig|1278073.3.peg.423"/>
<dbReference type="Proteomes" id="UP000011131">
    <property type="component" value="Chromosome"/>
</dbReference>
<sequence>MSAHGGGELRSHQVRALVRRLNEAHELPAEGNTRASHLISGLLDILHATVGGLVTDCDFRPGGHGAFVAVTLEGWDSTTLPALQVLAREGSAFNPGLRALMQRCPATPSSLVTATRRELVMNRDWYGAPYIEEHLAPAHLDDALYTCLRMNEEAVVQGMGFYRARNERPFDEADRNLVHLFHAECGALLRPRTLEVDEALQARLSRRERQTLELLLRGMMDKEIAGQLGISPFTVNQYTKALYRRFGVHSRAALIARLLGQPRPTAAGVRTS</sequence>
<name>L7U0L4_MYXSD</name>
<proteinExistence type="predicted"/>
<dbReference type="PANTHER" id="PTHR44688:SF16">
    <property type="entry name" value="DNA-BINDING TRANSCRIPTIONAL ACTIVATOR DEVR_DOSR"/>
    <property type="match status" value="1"/>
</dbReference>
<organism evidence="5 6">
    <name type="scientific">Myxococcus stipitatus (strain DSM 14675 / JCM 12634 / Mx s8)</name>
    <dbReference type="NCBI Taxonomy" id="1278073"/>
    <lineage>
        <taxon>Bacteria</taxon>
        <taxon>Pseudomonadati</taxon>
        <taxon>Myxococcota</taxon>
        <taxon>Myxococcia</taxon>
        <taxon>Myxococcales</taxon>
        <taxon>Cystobacterineae</taxon>
        <taxon>Myxococcaceae</taxon>
        <taxon>Myxococcus</taxon>
    </lineage>
</organism>
<evidence type="ECO:0000256" key="3">
    <source>
        <dbReference type="ARBA" id="ARBA00023163"/>
    </source>
</evidence>
<keyword evidence="2" id="KW-0238">DNA-binding</keyword>
<dbReference type="Gene3D" id="1.10.10.10">
    <property type="entry name" value="Winged helix-like DNA-binding domain superfamily/Winged helix DNA-binding domain"/>
    <property type="match status" value="1"/>
</dbReference>